<evidence type="ECO:0000313" key="4">
    <source>
        <dbReference type="EMBL" id="PTE16152.1"/>
    </source>
</evidence>
<dbReference type="InterPro" id="IPR013445">
    <property type="entry name" value="CDP_4_6_deHydtase"/>
</dbReference>
<comment type="pathway">
    <text evidence="1">Bacterial outer membrane biogenesis; LPS O-antigen biosynthesis.</text>
</comment>
<dbReference type="InterPro" id="IPR001509">
    <property type="entry name" value="Epimerase_deHydtase"/>
</dbReference>
<dbReference type="Proteomes" id="UP000241362">
    <property type="component" value="Unassembled WGS sequence"/>
</dbReference>
<evidence type="ECO:0000256" key="2">
    <source>
        <dbReference type="ARBA" id="ARBA00007637"/>
    </source>
</evidence>
<dbReference type="Gene3D" id="3.90.25.10">
    <property type="entry name" value="UDP-galactose 4-epimerase, domain 1"/>
    <property type="match status" value="1"/>
</dbReference>
<comment type="caution">
    <text evidence="4">The sequence shown here is derived from an EMBL/GenBank/DDBJ whole genome shotgun (WGS) entry which is preliminary data.</text>
</comment>
<sequence length="346" mass="36017">MVRRPDPAFWSGRRVLLTGHTGFKGAWATRMLALLGARVTGFALDPEPGPSAFAALSVSDALDRDLRGDLRDAAAVAQAVDGAEVVLHLAAQAIVSEGYRDPAGTWGSNVTGTLTLLQALRGSGARAAVLVTSDKVYRNAGDRAFVESDPLGGDDPYSASKAACEILAASHRAAFADLPPLATARAGNVIGGGDFGRDRLIPDLVRAHVAGVPLRLRNPAATRPFQHVLDVVSGYLLLAEALAAGTAAPAVNFGPAEAELSVADLLAHWQAATGQPVNWQRAEGLPMPEKPRLALDSGLARRSLGWAPRFGTAAAVAATADWYHAWAAGQTMAAASDNALRAFLNE</sequence>
<accession>A0A2T4JE06</accession>
<reference evidence="4 5" key="1">
    <citation type="submission" date="2018-03" db="EMBL/GenBank/DDBJ databases">
        <title>Rhodobacter blasticus.</title>
        <authorList>
            <person name="Meyer T.E."/>
            <person name="Miller S."/>
            <person name="Lodha T."/>
            <person name="Gandham S."/>
            <person name="Chintalapati S."/>
            <person name="Chintalapati V.R."/>
        </authorList>
    </citation>
    <scope>NUCLEOTIDE SEQUENCE [LARGE SCALE GENOMIC DNA]</scope>
    <source>
        <strain evidence="4 5">DSM 2131</strain>
    </source>
</reference>
<dbReference type="NCBIfam" id="TIGR02622">
    <property type="entry name" value="CDP_4_6_dhtase"/>
    <property type="match status" value="1"/>
</dbReference>
<dbReference type="PANTHER" id="PTHR43000">
    <property type="entry name" value="DTDP-D-GLUCOSE 4,6-DEHYDRATASE-RELATED"/>
    <property type="match status" value="1"/>
</dbReference>
<dbReference type="InterPro" id="IPR036291">
    <property type="entry name" value="NAD(P)-bd_dom_sf"/>
</dbReference>
<comment type="similarity">
    <text evidence="2">Belongs to the NAD(P)-dependent epimerase/dehydratase family.</text>
</comment>
<dbReference type="EMBL" id="PZKE01000002">
    <property type="protein sequence ID" value="PTE16152.1"/>
    <property type="molecule type" value="Genomic_DNA"/>
</dbReference>
<dbReference type="Gene3D" id="3.40.50.720">
    <property type="entry name" value="NAD(P)-binding Rossmann-like Domain"/>
    <property type="match status" value="1"/>
</dbReference>
<evidence type="ECO:0000256" key="1">
    <source>
        <dbReference type="ARBA" id="ARBA00005125"/>
    </source>
</evidence>
<dbReference type="RefSeq" id="WP_107672160.1">
    <property type="nucleotide sequence ID" value="NZ_PZKE01000002.1"/>
</dbReference>
<gene>
    <name evidence="4" type="primary">rfbG</name>
    <name evidence="4" type="ORF">C5F44_02260</name>
</gene>
<proteinExistence type="inferred from homology"/>
<keyword evidence="5" id="KW-1185">Reference proteome</keyword>
<dbReference type="Pfam" id="PF01370">
    <property type="entry name" value="Epimerase"/>
    <property type="match status" value="1"/>
</dbReference>
<organism evidence="4 5">
    <name type="scientific">Fuscovulum blasticum DSM 2131</name>
    <dbReference type="NCBI Taxonomy" id="1188250"/>
    <lineage>
        <taxon>Bacteria</taxon>
        <taxon>Pseudomonadati</taxon>
        <taxon>Pseudomonadota</taxon>
        <taxon>Alphaproteobacteria</taxon>
        <taxon>Rhodobacterales</taxon>
        <taxon>Paracoccaceae</taxon>
        <taxon>Pseudogemmobacter</taxon>
    </lineage>
</organism>
<dbReference type="AlphaFoldDB" id="A0A2T4JE06"/>
<name>A0A2T4JE06_FUSBL</name>
<feature type="domain" description="NAD-dependent epimerase/dehydratase" evidence="3">
    <location>
        <begin position="15"/>
        <end position="253"/>
    </location>
</feature>
<evidence type="ECO:0000259" key="3">
    <source>
        <dbReference type="Pfam" id="PF01370"/>
    </source>
</evidence>
<evidence type="ECO:0000313" key="5">
    <source>
        <dbReference type="Proteomes" id="UP000241362"/>
    </source>
</evidence>
<dbReference type="SUPFAM" id="SSF51735">
    <property type="entry name" value="NAD(P)-binding Rossmann-fold domains"/>
    <property type="match status" value="1"/>
</dbReference>
<protein>
    <submittedName>
        <fullName evidence="4">CDP-glucose 4,6-dehydratase</fullName>
    </submittedName>
</protein>